<feature type="region of interest" description="Disordered" evidence="1">
    <location>
        <begin position="539"/>
        <end position="630"/>
    </location>
</feature>
<reference evidence="2" key="1">
    <citation type="submission" date="2016-04" db="EMBL/GenBank/DDBJ databases">
        <authorList>
            <person name="Nguyen H.D."/>
            <person name="Samba Siva P."/>
            <person name="Cullis J."/>
            <person name="Levesque C.A."/>
            <person name="Hambleton S."/>
        </authorList>
    </citation>
    <scope>NUCLEOTIDE SEQUENCE</scope>
    <source>
        <strain evidence="2">DAOMC 236416</strain>
    </source>
</reference>
<evidence type="ECO:0000313" key="2">
    <source>
        <dbReference type="EMBL" id="KAE8244048.1"/>
    </source>
</evidence>
<feature type="compositionally biased region" description="Polar residues" evidence="1">
    <location>
        <begin position="616"/>
        <end position="626"/>
    </location>
</feature>
<dbReference type="InterPro" id="IPR004242">
    <property type="entry name" value="Transposase_21"/>
</dbReference>
<dbReference type="Proteomes" id="UP000077521">
    <property type="component" value="Unassembled WGS sequence"/>
</dbReference>
<feature type="compositionally biased region" description="Basic and acidic residues" evidence="1">
    <location>
        <begin position="109"/>
        <end position="119"/>
    </location>
</feature>
<evidence type="ECO:0000256" key="1">
    <source>
        <dbReference type="SAM" id="MobiDB-lite"/>
    </source>
</evidence>
<accession>A0A177TMA1</accession>
<name>A0A177TMA1_9BASI</name>
<dbReference type="Pfam" id="PF02992">
    <property type="entry name" value="Transposase_21"/>
    <property type="match status" value="1"/>
</dbReference>
<feature type="compositionally biased region" description="Low complexity" evidence="1">
    <location>
        <begin position="120"/>
        <end position="138"/>
    </location>
</feature>
<feature type="compositionally biased region" description="Basic and acidic residues" evidence="1">
    <location>
        <begin position="552"/>
        <end position="564"/>
    </location>
</feature>
<feature type="region of interest" description="Disordered" evidence="1">
    <location>
        <begin position="166"/>
        <end position="190"/>
    </location>
</feature>
<comment type="caution">
    <text evidence="2">The sequence shown here is derived from an EMBL/GenBank/DDBJ whole genome shotgun (WGS) entry which is preliminary data.</text>
</comment>
<gene>
    <name evidence="2" type="ORF">A4X13_0g6842</name>
</gene>
<protein>
    <submittedName>
        <fullName evidence="2">Uncharacterized protein</fullName>
    </submittedName>
</protein>
<dbReference type="AlphaFoldDB" id="A0A177TMA1"/>
<dbReference type="EMBL" id="LWDF02000715">
    <property type="protein sequence ID" value="KAE8244048.1"/>
    <property type="molecule type" value="Genomic_DNA"/>
</dbReference>
<feature type="region of interest" description="Disordered" evidence="1">
    <location>
        <begin position="81"/>
        <end position="149"/>
    </location>
</feature>
<keyword evidence="3" id="KW-1185">Reference proteome</keyword>
<organism evidence="2 3">
    <name type="scientific">Tilletia indica</name>
    <dbReference type="NCBI Taxonomy" id="43049"/>
    <lineage>
        <taxon>Eukaryota</taxon>
        <taxon>Fungi</taxon>
        <taxon>Dikarya</taxon>
        <taxon>Basidiomycota</taxon>
        <taxon>Ustilaginomycotina</taxon>
        <taxon>Exobasidiomycetes</taxon>
        <taxon>Tilletiales</taxon>
        <taxon>Tilletiaceae</taxon>
        <taxon>Tilletia</taxon>
    </lineage>
</organism>
<sequence length="1080" mass="119980">MASNPPRAQQRPRCKCFKCTDRGRDVLGKLVSLRTWRNHQDADVARLRQWPQLHPELPVPSALQDAVDHSMLAYDDDSEADLASQGFPLPFDPYGDEQDHFPYAPDGPSEQRGRSDARNSEGSSRNSSSSSGRATGGSSCQGDHGLGQEEGLDIEGLDLEEEEDFDLLGNHNPGIGTGDGGEDDGSDSDASFDLAQEIGADLLAELIGEYILPQKPGNHPPPLVKLSKTQKLSLKHYRRWLRTHGTVEAYEQHAKTIRELGHPVLSLYLVKNLVASFTEMRPRTVDMCVNSCIAYVGKYSSLDQCPWKRTVKDPKTGLKRIVECKELRYDRKGKARRLYRTLPILERLKAMYRNPTMSKLLRYRGERLTDLLKIRNSESQNWDNFVFKDTVDGFNNIRLSEKGLFKDPRDVALAIATDGAQLTANKDSSAWVITAACLNTPPEVRFQRAHQFVLAVVPGPNPPGDIESFFRPVVEELAQLNIGAWVWDGLVEEWFVLRVVLVGLYADQPGSTKLSKMTGTQRRRGCRFCMIHACYGHTRSRDQGEGAQSNENDARRDGDDRTRGGNEVNAGQDGELGEEAQQVNAGQDGELGGEAQQSNAAASTPKAGKTPYFPLNTPSSLQNLPTNKDRDAKYDPDNLPLRSHAMFKTHIAQINSCRNPTALKATATQTGIAALPLLAYTPGFLHPDFFPLDVFHLFSYNTLALMWETFQSNTAGDPYGLPKDDSIDFGLLVARAGMQLPGTFGSPARDPHRFSNTHYKMFEWIQVFHCYLGPFMHAHGAPKDVLDMLLAFLDGVSVSTQSSGCTFDDIKLVNSRFQRFCILWEELYVRGQPSLLNRSRISVHLLLHVGRLISSTGSLRATSQAACERTIGTIKKELRSHKEPFATVAVRTELVEQFHALEILLDDKKLRDWATTDPSDGQDGIVVEDIVKKQNISDNVGINVDEVSAVLRTNGYDIDDGTSLHSTFRYTRSGEKFKVRSRAGPSTDKASHVSRKVAWANPNSDEDGGIGNTDKATRGDQATRLSDLFVSVAHIVQSSKTFEDNSRVLQGYAEDNERIMGDAGMHQCRHRTEETKIAHG</sequence>
<proteinExistence type="predicted"/>
<evidence type="ECO:0000313" key="3">
    <source>
        <dbReference type="Proteomes" id="UP000077521"/>
    </source>
</evidence>
<reference evidence="2" key="2">
    <citation type="journal article" date="2019" name="IMA Fungus">
        <title>Genome sequencing and comparison of five Tilletia species to identify candidate genes for the detection of regulated species infecting wheat.</title>
        <authorList>
            <person name="Nguyen H.D.T."/>
            <person name="Sultana T."/>
            <person name="Kesanakurti P."/>
            <person name="Hambleton S."/>
        </authorList>
    </citation>
    <scope>NUCLEOTIDE SEQUENCE</scope>
    <source>
        <strain evidence="2">DAOMC 236416</strain>
    </source>
</reference>